<evidence type="ECO:0000256" key="1">
    <source>
        <dbReference type="ARBA" id="ARBA00002151"/>
    </source>
</evidence>
<dbReference type="SUPFAM" id="SSF53597">
    <property type="entry name" value="Dihydrofolate reductase-like"/>
    <property type="match status" value="1"/>
</dbReference>
<evidence type="ECO:0000256" key="6">
    <source>
        <dbReference type="ARBA" id="ARBA00022619"/>
    </source>
</evidence>
<keyword evidence="6 15" id="KW-0686">Riboflavin biosynthesis</keyword>
<feature type="binding site" evidence="18">
    <location>
        <position position="80"/>
    </location>
    <ligand>
        <name>Zn(2+)</name>
        <dbReference type="ChEBI" id="CHEBI:29105"/>
        <note>catalytic</note>
    </ligand>
</feature>
<gene>
    <name evidence="20" type="ORF">SAMN05421834_11234</name>
</gene>
<comment type="function">
    <text evidence="1 15">Converts 2,5-diamino-6-(ribosylamino)-4(3h)-pyrimidinone 5'-phosphate into 5-amino-6-(ribosylamino)-2,4(1h,3h)-pyrimidinedione 5'-phosphate.</text>
</comment>
<keyword evidence="21" id="KW-1185">Reference proteome</keyword>
<feature type="binding site" evidence="18">
    <location>
        <position position="55"/>
    </location>
    <ligand>
        <name>Zn(2+)</name>
        <dbReference type="ChEBI" id="CHEBI:29105"/>
        <note>catalytic</note>
    </ligand>
</feature>
<dbReference type="EMBL" id="FTNC01000012">
    <property type="protein sequence ID" value="SIR04821.1"/>
    <property type="molecule type" value="Genomic_DNA"/>
</dbReference>
<evidence type="ECO:0000256" key="2">
    <source>
        <dbReference type="ARBA" id="ARBA00004882"/>
    </source>
</evidence>
<dbReference type="NCBIfam" id="TIGR00227">
    <property type="entry name" value="ribD_Cterm"/>
    <property type="match status" value="1"/>
</dbReference>
<name>A0A1N6XRJ7_9FIRM</name>
<dbReference type="PROSITE" id="PS00903">
    <property type="entry name" value="CYT_DCMP_DEAMINASES_1"/>
    <property type="match status" value="1"/>
</dbReference>
<evidence type="ECO:0000256" key="11">
    <source>
        <dbReference type="ARBA" id="ARBA00023002"/>
    </source>
</evidence>
<dbReference type="PANTHER" id="PTHR38011:SF7">
    <property type="entry name" value="2,5-DIAMINO-6-RIBOSYLAMINO-4(3H)-PYRIMIDINONE 5'-PHOSPHATE REDUCTASE"/>
    <property type="match status" value="1"/>
</dbReference>
<dbReference type="InterPro" id="IPR024072">
    <property type="entry name" value="DHFR-like_dom_sf"/>
</dbReference>
<dbReference type="GO" id="GO:0008835">
    <property type="term" value="F:diaminohydroxyphosphoribosylaminopyrimidine deaminase activity"/>
    <property type="evidence" value="ECO:0007669"/>
    <property type="project" value="UniProtKB-EC"/>
</dbReference>
<comment type="catalytic activity">
    <reaction evidence="14 15">
        <text>2,5-diamino-6-hydroxy-4-(5-phosphoribosylamino)-pyrimidine + H2O + H(+) = 5-amino-6-(5-phospho-D-ribosylamino)uracil + NH4(+)</text>
        <dbReference type="Rhea" id="RHEA:21868"/>
        <dbReference type="ChEBI" id="CHEBI:15377"/>
        <dbReference type="ChEBI" id="CHEBI:15378"/>
        <dbReference type="ChEBI" id="CHEBI:28938"/>
        <dbReference type="ChEBI" id="CHEBI:58453"/>
        <dbReference type="ChEBI" id="CHEBI:58614"/>
        <dbReference type="EC" id="3.5.4.26"/>
    </reaction>
</comment>
<keyword evidence="10 15" id="KW-0521">NADP</keyword>
<keyword evidence="11 15" id="KW-0560">Oxidoreductase</keyword>
<dbReference type="CDD" id="cd01284">
    <property type="entry name" value="Riboflavin_deaminase-reductase"/>
    <property type="match status" value="1"/>
</dbReference>
<dbReference type="InterPro" id="IPR011549">
    <property type="entry name" value="RibD_C"/>
</dbReference>
<evidence type="ECO:0000259" key="19">
    <source>
        <dbReference type="PROSITE" id="PS51747"/>
    </source>
</evidence>
<dbReference type="EC" id="1.1.1.193" evidence="15"/>
<accession>A0A1N6XRJ7</accession>
<dbReference type="Gene3D" id="3.40.430.10">
    <property type="entry name" value="Dihydrofolate Reductase, subunit A"/>
    <property type="match status" value="1"/>
</dbReference>
<dbReference type="GO" id="GO:0050661">
    <property type="term" value="F:NADP binding"/>
    <property type="evidence" value="ECO:0007669"/>
    <property type="project" value="InterPro"/>
</dbReference>
<dbReference type="Proteomes" id="UP000185669">
    <property type="component" value="Unassembled WGS sequence"/>
</dbReference>
<comment type="similarity">
    <text evidence="5 15">In the C-terminal section; belongs to the HTP reductase family.</text>
</comment>
<feature type="binding site" evidence="18">
    <location>
        <position position="89"/>
    </location>
    <ligand>
        <name>Zn(2+)</name>
        <dbReference type="ChEBI" id="CHEBI:29105"/>
        <note>catalytic</note>
    </ligand>
</feature>
<dbReference type="UniPathway" id="UPA00275">
    <property type="reaction ID" value="UER00401"/>
</dbReference>
<organism evidence="20 21">
    <name type="scientific">Halanaerobium kushneri</name>
    <dbReference type="NCBI Taxonomy" id="56779"/>
    <lineage>
        <taxon>Bacteria</taxon>
        <taxon>Bacillati</taxon>
        <taxon>Bacillota</taxon>
        <taxon>Clostridia</taxon>
        <taxon>Halanaerobiales</taxon>
        <taxon>Halanaerobiaceae</taxon>
        <taxon>Halanaerobium</taxon>
    </lineage>
</organism>
<dbReference type="InterPro" id="IPR004794">
    <property type="entry name" value="Eubact_RibD"/>
</dbReference>
<evidence type="ECO:0000256" key="12">
    <source>
        <dbReference type="ARBA" id="ARBA00023268"/>
    </source>
</evidence>
<comment type="similarity">
    <text evidence="4 15">In the N-terminal section; belongs to the cytidine and deoxycytidylate deaminase family.</text>
</comment>
<feature type="binding site" evidence="17">
    <location>
        <position position="209"/>
    </location>
    <ligand>
        <name>substrate</name>
    </ligand>
</feature>
<dbReference type="SUPFAM" id="SSF53927">
    <property type="entry name" value="Cytidine deaminase-like"/>
    <property type="match status" value="1"/>
</dbReference>
<dbReference type="PIRSF" id="PIRSF006769">
    <property type="entry name" value="RibD"/>
    <property type="match status" value="1"/>
</dbReference>
<dbReference type="InterPro" id="IPR050765">
    <property type="entry name" value="Riboflavin_Biosynth_HTPR"/>
</dbReference>
<dbReference type="OrthoDB" id="9800865at2"/>
<evidence type="ECO:0000313" key="21">
    <source>
        <dbReference type="Proteomes" id="UP000185669"/>
    </source>
</evidence>
<dbReference type="GO" id="GO:0009231">
    <property type="term" value="P:riboflavin biosynthetic process"/>
    <property type="evidence" value="ECO:0007669"/>
    <property type="project" value="UniProtKB-UniPathway"/>
</dbReference>
<comment type="cofactor">
    <cofactor evidence="15 18">
        <name>Zn(2+)</name>
        <dbReference type="ChEBI" id="CHEBI:29105"/>
    </cofactor>
    <text evidence="15 18">Binds 1 zinc ion.</text>
</comment>
<dbReference type="AlphaFoldDB" id="A0A1N6XRJ7"/>
<feature type="domain" description="CMP/dCMP-type deaminase" evidence="19">
    <location>
        <begin position="6"/>
        <end position="128"/>
    </location>
</feature>
<feature type="binding site" evidence="17">
    <location>
        <position position="189"/>
    </location>
    <ligand>
        <name>substrate</name>
    </ligand>
</feature>
<feature type="active site" description="Proton donor" evidence="16">
    <location>
        <position position="57"/>
    </location>
</feature>
<evidence type="ECO:0000313" key="20">
    <source>
        <dbReference type="EMBL" id="SIR04821.1"/>
    </source>
</evidence>
<dbReference type="Pfam" id="PF00383">
    <property type="entry name" value="dCMP_cyt_deam_1"/>
    <property type="match status" value="1"/>
</dbReference>
<dbReference type="Pfam" id="PF01872">
    <property type="entry name" value="RibD_C"/>
    <property type="match status" value="1"/>
</dbReference>
<evidence type="ECO:0000256" key="8">
    <source>
        <dbReference type="ARBA" id="ARBA00022801"/>
    </source>
</evidence>
<comment type="pathway">
    <text evidence="3 15">Cofactor biosynthesis; riboflavin biosynthesis; 5-amino-6-(D-ribitylamino)uracil from GTP: step 3/4.</text>
</comment>
<evidence type="ECO:0000256" key="15">
    <source>
        <dbReference type="PIRNR" id="PIRNR006769"/>
    </source>
</evidence>
<keyword evidence="9 15" id="KW-0862">Zinc</keyword>
<evidence type="ECO:0000256" key="9">
    <source>
        <dbReference type="ARBA" id="ARBA00022833"/>
    </source>
</evidence>
<sequence>MQDFSIDDQKYMARALNLARQGEGSTSPNPMVGAVVVKNGEIIGEGFHHKYGGPHAEVYALQAAGGAAAGADIYVNLEPCSHYGKTPPCAQKLIDSGIKRAVIAMIDPNPEVAGRGIKMLREAGIKVEVGLLEEKAQRLNESFLKYIQSDYPFVYLKKAQTLDGYIASSTGDSKWITNSRARLEGHRLRHRVDAIMVGIGTVLADNPSLTARLEAKNGIDPLRIILDPMLDIPMDARVINQKSRADTLIICAENFPPARAVEALEKKEILAQKEKVQVMSFKTGADNYFRLKDLLQTLHDHKISSILVEGGARLSHTFLKEKLVDKFYYFIAPKIYGGSDGIAAFWGSGPKMMADAVELKIIEQKNLGDNLLFIAEKMHDQKEN</sequence>
<keyword evidence="8 15" id="KW-0378">Hydrolase</keyword>
<feature type="binding site" evidence="17">
    <location>
        <position position="201"/>
    </location>
    <ligand>
        <name>NADP(+)</name>
        <dbReference type="ChEBI" id="CHEBI:58349"/>
    </ligand>
</feature>
<evidence type="ECO:0000256" key="10">
    <source>
        <dbReference type="ARBA" id="ARBA00022857"/>
    </source>
</evidence>
<protein>
    <recommendedName>
        <fullName evidence="15">Riboflavin biosynthesis protein RibD</fullName>
    </recommendedName>
    <domain>
        <recommendedName>
            <fullName evidence="15">Diaminohydroxyphosphoribosylaminopyrimidine deaminase</fullName>
            <shortName evidence="15">DRAP deaminase</shortName>
            <ecNumber evidence="15">3.5.4.26</ecNumber>
        </recommendedName>
        <alternativeName>
            <fullName evidence="15">Riboflavin-specific deaminase</fullName>
        </alternativeName>
    </domain>
    <domain>
        <recommendedName>
            <fullName evidence="15">5-amino-6-(5-phosphoribosylamino)uracil reductase</fullName>
            <ecNumber evidence="15">1.1.1.193</ecNumber>
        </recommendedName>
        <alternativeName>
            <fullName evidence="15">HTP reductase</fullName>
        </alternativeName>
    </domain>
</protein>
<evidence type="ECO:0000256" key="13">
    <source>
        <dbReference type="ARBA" id="ARBA00049861"/>
    </source>
</evidence>
<dbReference type="InterPro" id="IPR016193">
    <property type="entry name" value="Cytidine_deaminase-like"/>
</dbReference>
<evidence type="ECO:0000256" key="3">
    <source>
        <dbReference type="ARBA" id="ARBA00004910"/>
    </source>
</evidence>
<evidence type="ECO:0000256" key="14">
    <source>
        <dbReference type="ARBA" id="ARBA00049886"/>
    </source>
</evidence>
<feature type="binding site" evidence="17">
    <location>
        <position position="175"/>
    </location>
    <ligand>
        <name>NADP(+)</name>
        <dbReference type="ChEBI" id="CHEBI:58349"/>
    </ligand>
</feature>
<evidence type="ECO:0000256" key="17">
    <source>
        <dbReference type="PIRSR" id="PIRSR006769-2"/>
    </source>
</evidence>
<dbReference type="GO" id="GO:0008270">
    <property type="term" value="F:zinc ion binding"/>
    <property type="evidence" value="ECO:0007669"/>
    <property type="project" value="InterPro"/>
</dbReference>
<feature type="binding site" evidence="17">
    <location>
        <position position="173"/>
    </location>
    <ligand>
        <name>substrate</name>
    </ligand>
</feature>
<comment type="catalytic activity">
    <reaction evidence="13 15">
        <text>5-amino-6-(5-phospho-D-ribitylamino)uracil + NADP(+) = 5-amino-6-(5-phospho-D-ribosylamino)uracil + NADPH + H(+)</text>
        <dbReference type="Rhea" id="RHEA:17845"/>
        <dbReference type="ChEBI" id="CHEBI:15378"/>
        <dbReference type="ChEBI" id="CHEBI:57783"/>
        <dbReference type="ChEBI" id="CHEBI:58349"/>
        <dbReference type="ChEBI" id="CHEBI:58421"/>
        <dbReference type="ChEBI" id="CHEBI:58453"/>
        <dbReference type="EC" id="1.1.1.193"/>
    </reaction>
</comment>
<comment type="pathway">
    <text evidence="2 15">Cofactor biosynthesis; riboflavin biosynthesis; 5-amino-6-(D-ribitylamino)uracil from GTP: step 2/4.</text>
</comment>
<feature type="binding site" evidence="17">
    <location>
        <position position="205"/>
    </location>
    <ligand>
        <name>NADP(+)</name>
        <dbReference type="ChEBI" id="CHEBI:58349"/>
    </ligand>
</feature>
<evidence type="ECO:0000256" key="18">
    <source>
        <dbReference type="PIRSR" id="PIRSR006769-3"/>
    </source>
</evidence>
<feature type="binding site" evidence="17">
    <location>
        <position position="159"/>
    </location>
    <ligand>
        <name>NADP(+)</name>
        <dbReference type="ChEBI" id="CHEBI:58349"/>
    </ligand>
</feature>
<evidence type="ECO:0000256" key="16">
    <source>
        <dbReference type="PIRSR" id="PIRSR006769-1"/>
    </source>
</evidence>
<keyword evidence="12" id="KW-0511">Multifunctional enzyme</keyword>
<feature type="binding site" evidence="17">
    <location>
        <position position="212"/>
    </location>
    <ligand>
        <name>substrate</name>
    </ligand>
</feature>
<evidence type="ECO:0000256" key="4">
    <source>
        <dbReference type="ARBA" id="ARBA00005259"/>
    </source>
</evidence>
<proteinExistence type="inferred from homology"/>
<keyword evidence="7 15" id="KW-0479">Metal-binding</keyword>
<evidence type="ECO:0000256" key="7">
    <source>
        <dbReference type="ARBA" id="ARBA00022723"/>
    </source>
</evidence>
<feature type="binding site" evidence="17">
    <location>
        <position position="309"/>
    </location>
    <ligand>
        <name>substrate</name>
    </ligand>
</feature>
<dbReference type="InterPro" id="IPR016192">
    <property type="entry name" value="APOBEC/CMP_deaminase_Zn-bd"/>
</dbReference>
<dbReference type="InterPro" id="IPR002734">
    <property type="entry name" value="RibDG_C"/>
</dbReference>
<dbReference type="STRING" id="56779.SAMN05421834_11234"/>
<dbReference type="RefSeq" id="WP_076545208.1">
    <property type="nucleotide sequence ID" value="NZ_FTNC01000012.1"/>
</dbReference>
<dbReference type="PROSITE" id="PS51747">
    <property type="entry name" value="CYT_DCMP_DEAMINASES_2"/>
    <property type="match status" value="1"/>
</dbReference>
<dbReference type="EC" id="3.5.4.26" evidence="15"/>
<dbReference type="NCBIfam" id="TIGR00326">
    <property type="entry name" value="eubact_ribD"/>
    <property type="match status" value="1"/>
</dbReference>
<reference evidence="21" key="1">
    <citation type="submission" date="2017-01" db="EMBL/GenBank/DDBJ databases">
        <authorList>
            <person name="Varghese N."/>
            <person name="Submissions S."/>
        </authorList>
    </citation>
    <scope>NUCLEOTIDE SEQUENCE [LARGE SCALE GENOMIC DNA]</scope>
    <source>
        <strain evidence="21">ATCC 700103</strain>
    </source>
</reference>
<dbReference type="PANTHER" id="PTHR38011">
    <property type="entry name" value="DIHYDROFOLATE REDUCTASE FAMILY PROTEIN (AFU_ORTHOLOGUE AFUA_8G06820)"/>
    <property type="match status" value="1"/>
</dbReference>
<evidence type="ECO:0000256" key="5">
    <source>
        <dbReference type="ARBA" id="ARBA00007417"/>
    </source>
</evidence>
<dbReference type="InterPro" id="IPR002125">
    <property type="entry name" value="CMP_dCMP_dom"/>
</dbReference>
<dbReference type="FunFam" id="3.40.140.10:FF:000025">
    <property type="entry name" value="Riboflavin biosynthesis protein RibD"/>
    <property type="match status" value="1"/>
</dbReference>
<dbReference type="Gene3D" id="3.40.140.10">
    <property type="entry name" value="Cytidine Deaminase, domain 2"/>
    <property type="match status" value="1"/>
</dbReference>
<dbReference type="GO" id="GO:0008703">
    <property type="term" value="F:5-amino-6-(5-phosphoribosylamino)uracil reductase activity"/>
    <property type="evidence" value="ECO:0007669"/>
    <property type="project" value="UniProtKB-EC"/>
</dbReference>